<reference evidence="3" key="1">
    <citation type="submission" date="2023-03" db="EMBL/GenBank/DDBJ databases">
        <title>Massive genome expansion in bonnet fungi (Mycena s.s.) driven by repeated elements and novel gene families across ecological guilds.</title>
        <authorList>
            <consortium name="Lawrence Berkeley National Laboratory"/>
            <person name="Harder C.B."/>
            <person name="Miyauchi S."/>
            <person name="Viragh M."/>
            <person name="Kuo A."/>
            <person name="Thoen E."/>
            <person name="Andreopoulos B."/>
            <person name="Lu D."/>
            <person name="Skrede I."/>
            <person name="Drula E."/>
            <person name="Henrissat B."/>
            <person name="Morin E."/>
            <person name="Kohler A."/>
            <person name="Barry K."/>
            <person name="LaButti K."/>
            <person name="Morin E."/>
            <person name="Salamov A."/>
            <person name="Lipzen A."/>
            <person name="Mereny Z."/>
            <person name="Hegedus B."/>
            <person name="Baldrian P."/>
            <person name="Stursova M."/>
            <person name="Weitz H."/>
            <person name="Taylor A."/>
            <person name="Grigoriev I.V."/>
            <person name="Nagy L.G."/>
            <person name="Martin F."/>
            <person name="Kauserud H."/>
        </authorList>
    </citation>
    <scope>NUCLEOTIDE SEQUENCE</scope>
    <source>
        <strain evidence="3">CBHHK182m</strain>
    </source>
</reference>
<dbReference type="EMBL" id="JARKIB010000127">
    <property type="protein sequence ID" value="KAJ7735351.1"/>
    <property type="molecule type" value="Genomic_DNA"/>
</dbReference>
<gene>
    <name evidence="3" type="ORF">B0H16DRAFT_1327137</name>
</gene>
<name>A0AAD7I5D5_9AGAR</name>
<protein>
    <recommendedName>
        <fullName evidence="2">DUF6589 domain-containing protein</fullName>
    </recommendedName>
</protein>
<sequence>MTVQSSQNCSTKFCPTLAASRRCASVQPQLVEFASETVADEMETRRKRSTLSGIGVVTPKFIENWSLDEEEDITPFLTSILIAAAQTERAKAKNKKKKPDKMCKVVTQQLLYQSSNRSLAFQAEFGLFLWSTGCARQTIDALFRCGLSVCYDSVLNLIESVAEHCMTETVATSNEPHSYCYDNMNISTSIHVEQRGAIGPSKVTSGTFCVLYLLRNAKWEHMLIAPIMKRFYASKGLHFNRDIKPPVDHLHSYHDQLVVTVIQCLGLYVEGFEDLAKDPLLQHLARRPIPVGYISHHTPARASTIEEATTRGNLLFHDEIYINQLRRTPESLSKYAIPGFHDQLTNAQIFQLGFGLFHLCLNLVWGILHVHRGSINELGSLTYFFALIEKVRLGNEQPDYHSLLAALTQVAHGLLFNAWLKECGFPSLETFAQSKPTPETLRIIAARILTNYATPMTATGEESLSDDESTASDSESDTGASTAPKPNRPTPTLATSR</sequence>
<evidence type="ECO:0000313" key="4">
    <source>
        <dbReference type="Proteomes" id="UP001215598"/>
    </source>
</evidence>
<dbReference type="AlphaFoldDB" id="A0AAD7I5D5"/>
<evidence type="ECO:0000256" key="1">
    <source>
        <dbReference type="SAM" id="MobiDB-lite"/>
    </source>
</evidence>
<feature type="domain" description="DUF6589" evidence="2">
    <location>
        <begin position="236"/>
        <end position="468"/>
    </location>
</feature>
<accession>A0AAD7I5D5</accession>
<proteinExistence type="predicted"/>
<dbReference type="InterPro" id="IPR046496">
    <property type="entry name" value="DUF6589"/>
</dbReference>
<feature type="compositionally biased region" description="Acidic residues" evidence="1">
    <location>
        <begin position="463"/>
        <end position="476"/>
    </location>
</feature>
<organism evidence="3 4">
    <name type="scientific">Mycena metata</name>
    <dbReference type="NCBI Taxonomy" id="1033252"/>
    <lineage>
        <taxon>Eukaryota</taxon>
        <taxon>Fungi</taxon>
        <taxon>Dikarya</taxon>
        <taxon>Basidiomycota</taxon>
        <taxon>Agaricomycotina</taxon>
        <taxon>Agaricomycetes</taxon>
        <taxon>Agaricomycetidae</taxon>
        <taxon>Agaricales</taxon>
        <taxon>Marasmiineae</taxon>
        <taxon>Mycenaceae</taxon>
        <taxon>Mycena</taxon>
    </lineage>
</organism>
<evidence type="ECO:0000313" key="3">
    <source>
        <dbReference type="EMBL" id="KAJ7735351.1"/>
    </source>
</evidence>
<dbReference type="Pfam" id="PF20231">
    <property type="entry name" value="DUF6589"/>
    <property type="match status" value="1"/>
</dbReference>
<evidence type="ECO:0000259" key="2">
    <source>
        <dbReference type="Pfam" id="PF20231"/>
    </source>
</evidence>
<comment type="caution">
    <text evidence="3">The sequence shown here is derived from an EMBL/GenBank/DDBJ whole genome shotgun (WGS) entry which is preliminary data.</text>
</comment>
<keyword evidence="4" id="KW-1185">Reference proteome</keyword>
<dbReference type="Proteomes" id="UP001215598">
    <property type="component" value="Unassembled WGS sequence"/>
</dbReference>
<feature type="region of interest" description="Disordered" evidence="1">
    <location>
        <begin position="457"/>
        <end position="497"/>
    </location>
</feature>